<feature type="transmembrane region" description="Helical" evidence="1">
    <location>
        <begin position="65"/>
        <end position="83"/>
    </location>
</feature>
<dbReference type="AlphaFoldDB" id="A0A3B0U908"/>
<dbReference type="PANTHER" id="PTHR34300">
    <property type="entry name" value="QUEUOSINE PRECURSOR TRANSPORTER-RELATED"/>
    <property type="match status" value="1"/>
</dbReference>
<gene>
    <name evidence="2" type="ORF">MNBD_ALPHA11-434</name>
</gene>
<feature type="transmembrane region" description="Helical" evidence="1">
    <location>
        <begin position="29"/>
        <end position="53"/>
    </location>
</feature>
<dbReference type="HAMAP" id="MF_02088">
    <property type="entry name" value="Q_prec_transport"/>
    <property type="match status" value="1"/>
</dbReference>
<evidence type="ECO:0000256" key="1">
    <source>
        <dbReference type="SAM" id="Phobius"/>
    </source>
</evidence>
<feature type="transmembrane region" description="Helical" evidence="1">
    <location>
        <begin position="120"/>
        <end position="146"/>
    </location>
</feature>
<keyword evidence="1" id="KW-0812">Transmembrane</keyword>
<organism evidence="2">
    <name type="scientific">hydrothermal vent metagenome</name>
    <dbReference type="NCBI Taxonomy" id="652676"/>
    <lineage>
        <taxon>unclassified sequences</taxon>
        <taxon>metagenomes</taxon>
        <taxon>ecological metagenomes</taxon>
    </lineage>
</organism>
<name>A0A3B0U908_9ZZZZ</name>
<dbReference type="PANTHER" id="PTHR34300:SF1">
    <property type="entry name" value="QUEUOSINE PRECURSOR TRANSPORTER"/>
    <property type="match status" value="1"/>
</dbReference>
<evidence type="ECO:0000313" key="2">
    <source>
        <dbReference type="EMBL" id="VAW24853.1"/>
    </source>
</evidence>
<dbReference type="EMBL" id="UOEQ01000563">
    <property type="protein sequence ID" value="VAW24853.1"/>
    <property type="molecule type" value="Genomic_DNA"/>
</dbReference>
<feature type="transmembrane region" description="Helical" evidence="1">
    <location>
        <begin position="5"/>
        <end position="23"/>
    </location>
</feature>
<keyword evidence="1" id="KW-1133">Transmembrane helix</keyword>
<dbReference type="Pfam" id="PF02592">
    <property type="entry name" value="Vut_1"/>
    <property type="match status" value="1"/>
</dbReference>
<sequence>MLTRYLPFITAMVFVVVASNYLVQFPVNFTIGAFNLADLLTWGAFTYPIAFLISDLTNRKFGMGGARIVVMAGFIIAVALSVVLATPRIAIASGAAFFVAQMLDVKIFDHLRASQWWQAPLISSVLASVVDTALFFSLAFAAYFVALGPIDEYAVEGSKLFGVFGIEAPRWVSWALGDLGVKFLVALAMLVPYAILRKKFAQPA</sequence>
<proteinExistence type="inferred from homology"/>
<dbReference type="InterPro" id="IPR003744">
    <property type="entry name" value="YhhQ"/>
</dbReference>
<accession>A0A3B0U908</accession>
<feature type="transmembrane region" description="Helical" evidence="1">
    <location>
        <begin position="179"/>
        <end position="196"/>
    </location>
</feature>
<protein>
    <submittedName>
        <fullName evidence="2">PreQ0 transporter YhhQ</fullName>
    </submittedName>
</protein>
<reference evidence="2" key="1">
    <citation type="submission" date="2018-06" db="EMBL/GenBank/DDBJ databases">
        <authorList>
            <person name="Zhirakovskaya E."/>
        </authorList>
    </citation>
    <scope>NUCLEOTIDE SEQUENCE</scope>
</reference>
<keyword evidence="1" id="KW-0472">Membrane</keyword>